<feature type="region of interest" description="Disordered" evidence="1">
    <location>
        <begin position="128"/>
        <end position="156"/>
    </location>
</feature>
<reference evidence="3" key="3">
    <citation type="submission" date="2015-06" db="UniProtKB">
        <authorList>
            <consortium name="EnsemblProtists"/>
        </authorList>
    </citation>
    <scope>IDENTIFICATION</scope>
</reference>
<dbReference type="RefSeq" id="XP_005838797.1">
    <property type="nucleotide sequence ID" value="XM_005838740.1"/>
</dbReference>
<keyword evidence="4" id="KW-1185">Reference proteome</keyword>
<evidence type="ECO:0000256" key="1">
    <source>
        <dbReference type="SAM" id="MobiDB-lite"/>
    </source>
</evidence>
<dbReference type="GeneID" id="17308602"/>
<dbReference type="PaxDb" id="55529-EKX51817"/>
<feature type="compositionally biased region" description="Basic and acidic residues" evidence="1">
    <location>
        <begin position="128"/>
        <end position="149"/>
    </location>
</feature>
<dbReference type="EMBL" id="JH992974">
    <property type="protein sequence ID" value="EKX51817.1"/>
    <property type="molecule type" value="Genomic_DNA"/>
</dbReference>
<dbReference type="KEGG" id="gtt:GUITHDRAFT_134165"/>
<evidence type="ECO:0000313" key="4">
    <source>
        <dbReference type="Proteomes" id="UP000011087"/>
    </source>
</evidence>
<dbReference type="EnsemblProtists" id="EKX51817">
    <property type="protein sequence ID" value="EKX51817"/>
    <property type="gene ID" value="GUITHDRAFT_134165"/>
</dbReference>
<feature type="region of interest" description="Disordered" evidence="1">
    <location>
        <begin position="1"/>
        <end position="85"/>
    </location>
</feature>
<feature type="compositionally biased region" description="Acidic residues" evidence="1">
    <location>
        <begin position="43"/>
        <end position="54"/>
    </location>
</feature>
<proteinExistence type="predicted"/>
<dbReference type="AlphaFoldDB" id="L1JTT8"/>
<reference evidence="4" key="2">
    <citation type="submission" date="2012-11" db="EMBL/GenBank/DDBJ databases">
        <authorList>
            <person name="Kuo A."/>
            <person name="Curtis B.A."/>
            <person name="Tanifuji G."/>
            <person name="Burki F."/>
            <person name="Gruber A."/>
            <person name="Irimia M."/>
            <person name="Maruyama S."/>
            <person name="Arias M.C."/>
            <person name="Ball S.G."/>
            <person name="Gile G.H."/>
            <person name="Hirakawa Y."/>
            <person name="Hopkins J.F."/>
            <person name="Rensing S.A."/>
            <person name="Schmutz J."/>
            <person name="Symeonidi A."/>
            <person name="Elias M."/>
            <person name="Eveleigh R.J."/>
            <person name="Herman E.K."/>
            <person name="Klute M.J."/>
            <person name="Nakayama T."/>
            <person name="Obornik M."/>
            <person name="Reyes-Prieto A."/>
            <person name="Armbrust E.V."/>
            <person name="Aves S.J."/>
            <person name="Beiko R.G."/>
            <person name="Coutinho P."/>
            <person name="Dacks J.B."/>
            <person name="Durnford D.G."/>
            <person name="Fast N.M."/>
            <person name="Green B.R."/>
            <person name="Grisdale C."/>
            <person name="Hempe F."/>
            <person name="Henrissat B."/>
            <person name="Hoppner M.P."/>
            <person name="Ishida K.-I."/>
            <person name="Kim E."/>
            <person name="Koreny L."/>
            <person name="Kroth P.G."/>
            <person name="Liu Y."/>
            <person name="Malik S.-B."/>
            <person name="Maier U.G."/>
            <person name="McRose D."/>
            <person name="Mock T."/>
            <person name="Neilson J.A."/>
            <person name="Onodera N.T."/>
            <person name="Poole A.M."/>
            <person name="Pritham E.J."/>
            <person name="Richards T.A."/>
            <person name="Rocap G."/>
            <person name="Roy S.W."/>
            <person name="Sarai C."/>
            <person name="Schaack S."/>
            <person name="Shirato S."/>
            <person name="Slamovits C.H."/>
            <person name="Spencer D.F."/>
            <person name="Suzuki S."/>
            <person name="Worden A.Z."/>
            <person name="Zauner S."/>
            <person name="Barry K."/>
            <person name="Bell C."/>
            <person name="Bharti A.K."/>
            <person name="Crow J.A."/>
            <person name="Grimwood J."/>
            <person name="Kramer R."/>
            <person name="Lindquist E."/>
            <person name="Lucas S."/>
            <person name="Salamov A."/>
            <person name="McFadden G.I."/>
            <person name="Lane C.E."/>
            <person name="Keeling P.J."/>
            <person name="Gray M.W."/>
            <person name="Grigoriev I.V."/>
            <person name="Archibald J.M."/>
        </authorList>
    </citation>
    <scope>NUCLEOTIDE SEQUENCE</scope>
    <source>
        <strain evidence="4">CCMP2712</strain>
    </source>
</reference>
<protein>
    <submittedName>
        <fullName evidence="2 3">Uncharacterized protein</fullName>
    </submittedName>
</protein>
<reference evidence="2 4" key="1">
    <citation type="journal article" date="2012" name="Nature">
        <title>Algal genomes reveal evolutionary mosaicism and the fate of nucleomorphs.</title>
        <authorList>
            <consortium name="DOE Joint Genome Institute"/>
            <person name="Curtis B.A."/>
            <person name="Tanifuji G."/>
            <person name="Burki F."/>
            <person name="Gruber A."/>
            <person name="Irimia M."/>
            <person name="Maruyama S."/>
            <person name="Arias M.C."/>
            <person name="Ball S.G."/>
            <person name="Gile G.H."/>
            <person name="Hirakawa Y."/>
            <person name="Hopkins J.F."/>
            <person name="Kuo A."/>
            <person name="Rensing S.A."/>
            <person name="Schmutz J."/>
            <person name="Symeonidi A."/>
            <person name="Elias M."/>
            <person name="Eveleigh R.J."/>
            <person name="Herman E.K."/>
            <person name="Klute M.J."/>
            <person name="Nakayama T."/>
            <person name="Obornik M."/>
            <person name="Reyes-Prieto A."/>
            <person name="Armbrust E.V."/>
            <person name="Aves S.J."/>
            <person name="Beiko R.G."/>
            <person name="Coutinho P."/>
            <person name="Dacks J.B."/>
            <person name="Durnford D.G."/>
            <person name="Fast N.M."/>
            <person name="Green B.R."/>
            <person name="Grisdale C.J."/>
            <person name="Hempel F."/>
            <person name="Henrissat B."/>
            <person name="Hoppner M.P."/>
            <person name="Ishida K."/>
            <person name="Kim E."/>
            <person name="Koreny L."/>
            <person name="Kroth P.G."/>
            <person name="Liu Y."/>
            <person name="Malik S.B."/>
            <person name="Maier U.G."/>
            <person name="McRose D."/>
            <person name="Mock T."/>
            <person name="Neilson J.A."/>
            <person name="Onodera N.T."/>
            <person name="Poole A.M."/>
            <person name="Pritham E.J."/>
            <person name="Richards T.A."/>
            <person name="Rocap G."/>
            <person name="Roy S.W."/>
            <person name="Sarai C."/>
            <person name="Schaack S."/>
            <person name="Shirato S."/>
            <person name="Slamovits C.H."/>
            <person name="Spencer D.F."/>
            <person name="Suzuki S."/>
            <person name="Worden A.Z."/>
            <person name="Zauner S."/>
            <person name="Barry K."/>
            <person name="Bell C."/>
            <person name="Bharti A.K."/>
            <person name="Crow J.A."/>
            <person name="Grimwood J."/>
            <person name="Kramer R."/>
            <person name="Lindquist E."/>
            <person name="Lucas S."/>
            <person name="Salamov A."/>
            <person name="McFadden G.I."/>
            <person name="Lane C.E."/>
            <person name="Keeling P.J."/>
            <person name="Gray M.W."/>
            <person name="Grigoriev I.V."/>
            <person name="Archibald J.M."/>
        </authorList>
    </citation>
    <scope>NUCLEOTIDE SEQUENCE</scope>
    <source>
        <strain evidence="2 4">CCMP2712</strain>
    </source>
</reference>
<accession>L1JTT8</accession>
<gene>
    <name evidence="2" type="ORF">GUITHDRAFT_134165</name>
</gene>
<dbReference type="HOGENOM" id="CLU_1690049_0_0_1"/>
<evidence type="ECO:0000313" key="2">
    <source>
        <dbReference type="EMBL" id="EKX51817.1"/>
    </source>
</evidence>
<dbReference type="Proteomes" id="UP000011087">
    <property type="component" value="Unassembled WGS sequence"/>
</dbReference>
<evidence type="ECO:0000313" key="3">
    <source>
        <dbReference type="EnsemblProtists" id="EKX51817"/>
    </source>
</evidence>
<sequence>MGKTKKKGGASRFSPYGRDTTRITDLCNMLEKSTANTLREGEAMQDGEPTVEETAEARTQEQGGSGGEEEQGEGMTRGKILQRHKKEWRALRCQLDSMKSHKKAMGAGTLEKKNAKKALAKEIKTLEENLKEKQRKELEDFDKQQKDLQENSMNNE</sequence>
<name>L1JTT8_GUITC</name>
<organism evidence="2">
    <name type="scientific">Guillardia theta (strain CCMP2712)</name>
    <name type="common">Cryptophyte</name>
    <dbReference type="NCBI Taxonomy" id="905079"/>
    <lineage>
        <taxon>Eukaryota</taxon>
        <taxon>Cryptophyceae</taxon>
        <taxon>Pyrenomonadales</taxon>
        <taxon>Geminigeraceae</taxon>
        <taxon>Guillardia</taxon>
    </lineage>
</organism>